<reference evidence="1 2" key="1">
    <citation type="journal article" date="2022" name="bioRxiv">
        <title>Genomics of Preaxostyla Flagellates Illuminates Evolutionary Transitions and the Path Towards Mitochondrial Loss.</title>
        <authorList>
            <person name="Novak L.V.F."/>
            <person name="Treitli S.C."/>
            <person name="Pyrih J."/>
            <person name="Halakuc P."/>
            <person name="Pipaliya S.V."/>
            <person name="Vacek V."/>
            <person name="Brzon O."/>
            <person name="Soukal P."/>
            <person name="Eme L."/>
            <person name="Dacks J.B."/>
            <person name="Karnkowska A."/>
            <person name="Elias M."/>
            <person name="Hampl V."/>
        </authorList>
    </citation>
    <scope>NUCLEOTIDE SEQUENCE [LARGE SCALE GENOMIC DNA]</scope>
    <source>
        <strain evidence="1">NAU3</strain>
        <tissue evidence="1">Gut</tissue>
    </source>
</reference>
<dbReference type="EMBL" id="JARBJD010000080">
    <property type="protein sequence ID" value="KAK2954238.1"/>
    <property type="molecule type" value="Genomic_DNA"/>
</dbReference>
<gene>
    <name evidence="1" type="ORF">BLNAU_10737</name>
</gene>
<evidence type="ECO:0000313" key="1">
    <source>
        <dbReference type="EMBL" id="KAK2954238.1"/>
    </source>
</evidence>
<name>A0ABQ9XP97_9EUKA</name>
<dbReference type="Proteomes" id="UP001281761">
    <property type="component" value="Unassembled WGS sequence"/>
</dbReference>
<evidence type="ECO:0000313" key="2">
    <source>
        <dbReference type="Proteomes" id="UP001281761"/>
    </source>
</evidence>
<keyword evidence="2" id="KW-1185">Reference proteome</keyword>
<proteinExistence type="predicted"/>
<protein>
    <submittedName>
        <fullName evidence="1">Uncharacterized protein</fullName>
    </submittedName>
</protein>
<organism evidence="1 2">
    <name type="scientific">Blattamonas nauphoetae</name>
    <dbReference type="NCBI Taxonomy" id="2049346"/>
    <lineage>
        <taxon>Eukaryota</taxon>
        <taxon>Metamonada</taxon>
        <taxon>Preaxostyla</taxon>
        <taxon>Oxymonadida</taxon>
        <taxon>Blattamonas</taxon>
    </lineage>
</organism>
<accession>A0ABQ9XP97</accession>
<comment type="caution">
    <text evidence="1">The sequence shown here is derived from an EMBL/GenBank/DDBJ whole genome shotgun (WGS) entry which is preliminary data.</text>
</comment>
<sequence>MLTKSDSTFQKILIDYEFVPHLKSTIVTCLDLLRQEQSESNSPPANRSATLTRITNQLWYYAHSCVYESGNSFHPAIESVFSNIPQLCSLVERTCHHSPPNYLSHIVMLMNLTVTFPAFLAQVLEENIVQRVINLSKPMAVPTTNGSFHLNLVCTIVDMLQNPQNLTEDQEERKRIRKLEFERVLRPAKHYLHFVLQREEFIPKNDTIDEDLPTEIGNLLKRTLWLERELMKDGEIVETGREEWEVGWLVEKTDEESLDPRLEWITKDDVKMRRDKKERWKKRVKRLREAGHEDAMEEWLTRLNGETLSEIYWYLESVSEESGMNNTLWEEWEDDQD</sequence>